<reference evidence="9 10" key="1">
    <citation type="submission" date="2020-08" db="EMBL/GenBank/DDBJ databases">
        <title>Genomic Encyclopedia of Type Strains, Phase III (KMG-III): the genomes of soil and plant-associated and newly described type strains.</title>
        <authorList>
            <person name="Whitman W."/>
        </authorList>
    </citation>
    <scope>NUCLEOTIDE SEQUENCE [LARGE SCALE GENOMIC DNA]</scope>
    <source>
        <strain evidence="9 10">CECT 8840</strain>
    </source>
</reference>
<feature type="transmembrane region" description="Helical" evidence="7">
    <location>
        <begin position="289"/>
        <end position="312"/>
    </location>
</feature>
<dbReference type="InterPro" id="IPR010290">
    <property type="entry name" value="TM_effector"/>
</dbReference>
<feature type="transmembrane region" description="Helical" evidence="7">
    <location>
        <begin position="225"/>
        <end position="250"/>
    </location>
</feature>
<proteinExistence type="predicted"/>
<organism evidence="9 10">
    <name type="scientific">Streptosporangium saharense</name>
    <dbReference type="NCBI Taxonomy" id="1706840"/>
    <lineage>
        <taxon>Bacteria</taxon>
        <taxon>Bacillati</taxon>
        <taxon>Actinomycetota</taxon>
        <taxon>Actinomycetes</taxon>
        <taxon>Streptosporangiales</taxon>
        <taxon>Streptosporangiaceae</taxon>
        <taxon>Streptosporangium</taxon>
    </lineage>
</organism>
<dbReference type="SUPFAM" id="SSF103473">
    <property type="entry name" value="MFS general substrate transporter"/>
    <property type="match status" value="1"/>
</dbReference>
<gene>
    <name evidence="9" type="ORF">FHS44_001773</name>
</gene>
<keyword evidence="10" id="KW-1185">Reference proteome</keyword>
<accession>A0A7W7VLE4</accession>
<keyword evidence="3" id="KW-1003">Cell membrane</keyword>
<evidence type="ECO:0000256" key="7">
    <source>
        <dbReference type="SAM" id="Phobius"/>
    </source>
</evidence>
<dbReference type="PANTHER" id="PTHR23513">
    <property type="entry name" value="INTEGRAL MEMBRANE EFFLUX PROTEIN-RELATED"/>
    <property type="match status" value="1"/>
</dbReference>
<dbReference type="CDD" id="cd06173">
    <property type="entry name" value="MFS_MefA_like"/>
    <property type="match status" value="1"/>
</dbReference>
<evidence type="ECO:0000259" key="8">
    <source>
        <dbReference type="PROSITE" id="PS50850"/>
    </source>
</evidence>
<feature type="transmembrane region" description="Helical" evidence="7">
    <location>
        <begin position="51"/>
        <end position="70"/>
    </location>
</feature>
<dbReference type="RefSeq" id="WP_184713314.1">
    <property type="nucleotide sequence ID" value="NZ_JACHJP010000001.1"/>
</dbReference>
<dbReference type="PANTHER" id="PTHR23513:SF6">
    <property type="entry name" value="MAJOR FACILITATOR SUPERFAMILY ASSOCIATED DOMAIN-CONTAINING PROTEIN"/>
    <property type="match status" value="1"/>
</dbReference>
<name>A0A7W7VLE4_9ACTN</name>
<evidence type="ECO:0000256" key="2">
    <source>
        <dbReference type="ARBA" id="ARBA00022448"/>
    </source>
</evidence>
<feature type="transmembrane region" description="Helical" evidence="7">
    <location>
        <begin position="353"/>
        <end position="377"/>
    </location>
</feature>
<evidence type="ECO:0000256" key="5">
    <source>
        <dbReference type="ARBA" id="ARBA00022989"/>
    </source>
</evidence>
<dbReference type="InterPro" id="IPR036259">
    <property type="entry name" value="MFS_trans_sf"/>
</dbReference>
<evidence type="ECO:0000256" key="1">
    <source>
        <dbReference type="ARBA" id="ARBA00004651"/>
    </source>
</evidence>
<dbReference type="GO" id="GO:0022857">
    <property type="term" value="F:transmembrane transporter activity"/>
    <property type="evidence" value="ECO:0007669"/>
    <property type="project" value="InterPro"/>
</dbReference>
<evidence type="ECO:0000256" key="4">
    <source>
        <dbReference type="ARBA" id="ARBA00022692"/>
    </source>
</evidence>
<evidence type="ECO:0000313" key="9">
    <source>
        <dbReference type="EMBL" id="MBB4914701.1"/>
    </source>
</evidence>
<keyword evidence="4 7" id="KW-0812">Transmembrane</keyword>
<sequence length="412" mass="42729">MLQTVPLRAQRDYRLLLSSRAVSEIGTEISRLAVPLTAAALLGASPVQMGLLTAVSSLPSLMFGLQAGVLADRLRRHRPVMVACEAASAMAMATIPLAWFAGLLTVPWLIVTAFVVGTGTTLFRAVNFPHLAVVVDERQRTEALAGLHSVFSLASVCGPGLAGLLVQLFTAPFAIVADALSFLASAFLVRSIRAPENHTPAPPRGLWTEVGEGLRAVVGNPVLRTLCGCGVVINFFGAAFTAVFVLYALTELHLPAGLIGLLTACFGVGGLVGTALTPRLTARYGEHRVIACAVVVFPVDYVITATASGPVWAAFPALAVGGLVSGVAVLAFSICFSAVVLRETPAHLRGRVNATNTFAVQGVLALGGLAGGLLGQVLGLRPVLWIGAAGVALTIVWIRLSPIGRSSAPRAR</sequence>
<comment type="caution">
    <text evidence="9">The sequence shown here is derived from an EMBL/GenBank/DDBJ whole genome shotgun (WGS) entry which is preliminary data.</text>
</comment>
<dbReference type="GO" id="GO:0005886">
    <property type="term" value="C:plasma membrane"/>
    <property type="evidence" value="ECO:0007669"/>
    <property type="project" value="UniProtKB-SubCell"/>
</dbReference>
<dbReference type="Pfam" id="PF05977">
    <property type="entry name" value="MFS_3"/>
    <property type="match status" value="1"/>
</dbReference>
<evidence type="ECO:0000256" key="3">
    <source>
        <dbReference type="ARBA" id="ARBA00022475"/>
    </source>
</evidence>
<dbReference type="Gene3D" id="1.20.1250.20">
    <property type="entry name" value="MFS general substrate transporter like domains"/>
    <property type="match status" value="1"/>
</dbReference>
<evidence type="ECO:0000256" key="6">
    <source>
        <dbReference type="ARBA" id="ARBA00023136"/>
    </source>
</evidence>
<comment type="subcellular location">
    <subcellularLocation>
        <location evidence="1">Cell membrane</location>
        <topology evidence="1">Multi-pass membrane protein</topology>
    </subcellularLocation>
</comment>
<keyword evidence="5 7" id="KW-1133">Transmembrane helix</keyword>
<feature type="transmembrane region" description="Helical" evidence="7">
    <location>
        <begin position="318"/>
        <end position="341"/>
    </location>
</feature>
<feature type="transmembrane region" description="Helical" evidence="7">
    <location>
        <begin position="106"/>
        <end position="123"/>
    </location>
</feature>
<dbReference type="EMBL" id="JACHJP010000001">
    <property type="protein sequence ID" value="MBB4914701.1"/>
    <property type="molecule type" value="Genomic_DNA"/>
</dbReference>
<feature type="transmembrane region" description="Helical" evidence="7">
    <location>
        <begin position="168"/>
        <end position="189"/>
    </location>
</feature>
<protein>
    <submittedName>
        <fullName evidence="9">MFS family permease</fullName>
    </submittedName>
</protein>
<dbReference type="InterPro" id="IPR020846">
    <property type="entry name" value="MFS_dom"/>
</dbReference>
<feature type="domain" description="Major facilitator superfamily (MFS) profile" evidence="8">
    <location>
        <begin position="223"/>
        <end position="412"/>
    </location>
</feature>
<keyword evidence="6 7" id="KW-0472">Membrane</keyword>
<dbReference type="PROSITE" id="PS50850">
    <property type="entry name" value="MFS"/>
    <property type="match status" value="1"/>
</dbReference>
<feature type="transmembrane region" description="Helical" evidence="7">
    <location>
        <begin position="383"/>
        <end position="400"/>
    </location>
</feature>
<evidence type="ECO:0000313" key="10">
    <source>
        <dbReference type="Proteomes" id="UP000552644"/>
    </source>
</evidence>
<dbReference type="AlphaFoldDB" id="A0A7W7VLE4"/>
<keyword evidence="2" id="KW-0813">Transport</keyword>
<feature type="transmembrane region" description="Helical" evidence="7">
    <location>
        <begin position="256"/>
        <end position="277"/>
    </location>
</feature>
<dbReference type="Proteomes" id="UP000552644">
    <property type="component" value="Unassembled WGS sequence"/>
</dbReference>